<evidence type="ECO:0000313" key="13">
    <source>
        <dbReference type="Proteomes" id="UP000792457"/>
    </source>
</evidence>
<dbReference type="Pfam" id="PF03723">
    <property type="entry name" value="Hemocyanin_C"/>
    <property type="match status" value="1"/>
</dbReference>
<protein>
    <recommendedName>
        <fullName evidence="11">Tyrosinase copper-binding domain-containing protein</fullName>
    </recommendedName>
</protein>
<dbReference type="GO" id="GO:0004503">
    <property type="term" value="F:tyrosinase activity"/>
    <property type="evidence" value="ECO:0007669"/>
    <property type="project" value="UniProtKB-ARBA"/>
</dbReference>
<dbReference type="EMBL" id="KZ309335">
    <property type="protein sequence ID" value="KAG8238333.1"/>
    <property type="molecule type" value="Genomic_DNA"/>
</dbReference>
<keyword evidence="5" id="KW-0479">Metal-binding</keyword>
<keyword evidence="8" id="KW-0503">Monooxygenase</keyword>
<dbReference type="SUPFAM" id="SSF48056">
    <property type="entry name" value="Di-copper centre-containing domain"/>
    <property type="match status" value="1"/>
</dbReference>
<dbReference type="PRINTS" id="PR00187">
    <property type="entry name" value="HAEMOCYANIN"/>
</dbReference>
<evidence type="ECO:0000256" key="8">
    <source>
        <dbReference type="ARBA" id="ARBA00023033"/>
    </source>
</evidence>
<evidence type="ECO:0000256" key="3">
    <source>
        <dbReference type="ARBA" id="ARBA00009928"/>
    </source>
</evidence>
<dbReference type="SUPFAM" id="SSF81296">
    <property type="entry name" value="E set domains"/>
    <property type="match status" value="1"/>
</dbReference>
<dbReference type="Pfam" id="PF03722">
    <property type="entry name" value="Hemocyanin_N"/>
    <property type="match status" value="1"/>
</dbReference>
<name>A0A8K0KU96_LADFU</name>
<evidence type="ECO:0000256" key="5">
    <source>
        <dbReference type="ARBA" id="ARBA00022723"/>
    </source>
</evidence>
<dbReference type="InterPro" id="IPR008922">
    <property type="entry name" value="Di-copper_centre_dom_sf"/>
</dbReference>
<keyword evidence="13" id="KW-1185">Reference proteome</keyword>
<sequence length="679" mass="77812">MSSQQTPSTQQTPAAQQTPSNQEQVLFLFDRPSEPFFVPKGERKGVFDIPNNDFLVDRFRPIADDLQSRFGEDSVRVPVSDITPPDLTVPLQLGRHDNFCLFLPYHREMASRLIEILMEPQNINDFVSTAVYVRDRINPYMFVYALSVAVLHRQDTRNLEIPPLVEMLPNKFVDGSSFFRAREMANVVPGGSRTPIEIPRDYTASDLDPEHRVAYFREDVGINLHHWHWHLIFPFQAPRAIVDKDRRGEIFYYMHQQITSRYNFERLCNNLGRVKRLTDLRTPIAEGYFPKLDSLVASRTYPPRPSGALLQERGENVDLTEEGGIDVLGNMVEASILSVNQNFYGNLHNLGHFLLALPHDPDNRHLESFGVMGDPTTAMRDPVFYRWHAYMDDIFQTHKRTLPRYTTDQLGYSGIRITNVEVNAEGCAKNDLRTFWQQVDVDLSRGLDFMPRGSVFARLTQLQHTPFSYRIEVNNSNNAERVGTVRIFLSPKFDERGTPMSFRDQRHLFIELDKFRTTIPANARAQVIERQSTSSSITIPFTRTFRDLEARPTGQGSLDAFNYCGCGWPQHMLIPKGSPEGFPCHLFVMISNIDGDRVEGINNEDGACTEAQSFCGIRDNRYPDRRAMGYPFDREARTGVDTLQQFITPNMAVADVRILFCDFTEPVQSNQSTSNELNM</sequence>
<dbReference type="InterPro" id="IPR005204">
    <property type="entry name" value="Hemocyanin_N"/>
</dbReference>
<feature type="compositionally biased region" description="Low complexity" evidence="10">
    <location>
        <begin position="1"/>
        <end position="20"/>
    </location>
</feature>
<dbReference type="Proteomes" id="UP000792457">
    <property type="component" value="Unassembled WGS sequence"/>
</dbReference>
<accession>A0A8K0KU96</accession>
<dbReference type="AlphaFoldDB" id="A0A8K0KU96"/>
<evidence type="ECO:0000313" key="12">
    <source>
        <dbReference type="EMBL" id="KAG8238333.1"/>
    </source>
</evidence>
<reference evidence="12" key="1">
    <citation type="submission" date="2013-04" db="EMBL/GenBank/DDBJ databases">
        <authorList>
            <person name="Qu J."/>
            <person name="Murali S.C."/>
            <person name="Bandaranaike D."/>
            <person name="Bellair M."/>
            <person name="Blankenburg K."/>
            <person name="Chao H."/>
            <person name="Dinh H."/>
            <person name="Doddapaneni H."/>
            <person name="Downs B."/>
            <person name="Dugan-Rocha S."/>
            <person name="Elkadiri S."/>
            <person name="Gnanaolivu R.D."/>
            <person name="Hernandez B."/>
            <person name="Javaid M."/>
            <person name="Jayaseelan J.C."/>
            <person name="Lee S."/>
            <person name="Li M."/>
            <person name="Ming W."/>
            <person name="Munidasa M."/>
            <person name="Muniz J."/>
            <person name="Nguyen L."/>
            <person name="Ongeri F."/>
            <person name="Osuji N."/>
            <person name="Pu L.-L."/>
            <person name="Puazo M."/>
            <person name="Qu C."/>
            <person name="Quiroz J."/>
            <person name="Raj R."/>
            <person name="Weissenberger G."/>
            <person name="Xin Y."/>
            <person name="Zou X."/>
            <person name="Han Y."/>
            <person name="Richards S."/>
            <person name="Worley K."/>
            <person name="Muzny D."/>
            <person name="Gibbs R."/>
        </authorList>
    </citation>
    <scope>NUCLEOTIDE SEQUENCE</scope>
    <source>
        <strain evidence="12">Sampled in the wild</strain>
    </source>
</reference>
<dbReference type="PROSITE" id="PS00210">
    <property type="entry name" value="HEMOCYANIN_2"/>
    <property type="match status" value="1"/>
</dbReference>
<comment type="caution">
    <text evidence="12">The sequence shown here is derived from an EMBL/GenBank/DDBJ whole genome shotgun (WGS) entry which is preliminary data.</text>
</comment>
<evidence type="ECO:0000256" key="9">
    <source>
        <dbReference type="ARBA" id="ARBA00023157"/>
    </source>
</evidence>
<dbReference type="PANTHER" id="PTHR11511:SF4">
    <property type="entry name" value="PHENOLOXIDASE 2-RELATED"/>
    <property type="match status" value="1"/>
</dbReference>
<evidence type="ECO:0000256" key="2">
    <source>
        <dbReference type="ARBA" id="ARBA00004613"/>
    </source>
</evidence>
<dbReference type="InterPro" id="IPR037020">
    <property type="entry name" value="Hemocyanin_C_sf"/>
</dbReference>
<proteinExistence type="inferred from homology"/>
<dbReference type="InterPro" id="IPR014756">
    <property type="entry name" value="Ig_E-set"/>
</dbReference>
<dbReference type="Gene3D" id="2.60.40.1520">
    <property type="entry name" value="Hemocyanin, C-terminal domain"/>
    <property type="match status" value="1"/>
</dbReference>
<keyword evidence="9" id="KW-1015">Disulfide bond</keyword>
<dbReference type="Pfam" id="PF00264">
    <property type="entry name" value="Tyrosinase"/>
    <property type="match status" value="1"/>
</dbReference>
<keyword evidence="7" id="KW-0186">Copper</keyword>
<evidence type="ECO:0000256" key="1">
    <source>
        <dbReference type="ARBA" id="ARBA00001973"/>
    </source>
</evidence>
<organism evidence="12 13">
    <name type="scientific">Ladona fulva</name>
    <name type="common">Scarce chaser dragonfly</name>
    <name type="synonym">Libellula fulva</name>
    <dbReference type="NCBI Taxonomy" id="123851"/>
    <lineage>
        <taxon>Eukaryota</taxon>
        <taxon>Metazoa</taxon>
        <taxon>Ecdysozoa</taxon>
        <taxon>Arthropoda</taxon>
        <taxon>Hexapoda</taxon>
        <taxon>Insecta</taxon>
        <taxon>Pterygota</taxon>
        <taxon>Palaeoptera</taxon>
        <taxon>Odonata</taxon>
        <taxon>Epiprocta</taxon>
        <taxon>Anisoptera</taxon>
        <taxon>Libelluloidea</taxon>
        <taxon>Libellulidae</taxon>
        <taxon>Ladona</taxon>
    </lineage>
</organism>
<evidence type="ECO:0000256" key="10">
    <source>
        <dbReference type="SAM" id="MobiDB-lite"/>
    </source>
</evidence>
<dbReference type="Gene3D" id="1.20.1370.10">
    <property type="entry name" value="Hemocyanin, N-terminal domain"/>
    <property type="match status" value="1"/>
</dbReference>
<feature type="region of interest" description="Disordered" evidence="10">
    <location>
        <begin position="1"/>
        <end position="23"/>
    </location>
</feature>
<comment type="cofactor">
    <cofactor evidence="1">
        <name>Cu(2+)</name>
        <dbReference type="ChEBI" id="CHEBI:29036"/>
    </cofactor>
</comment>
<dbReference type="OrthoDB" id="8119704at2759"/>
<dbReference type="Gene3D" id="1.10.1280.10">
    <property type="entry name" value="Di-copper center containing domain from catechol oxidase"/>
    <property type="match status" value="2"/>
</dbReference>
<dbReference type="PROSITE" id="PS00209">
    <property type="entry name" value="HEMOCYANIN_1"/>
    <property type="match status" value="1"/>
</dbReference>
<dbReference type="InterPro" id="IPR013788">
    <property type="entry name" value="Hemocyanin/hexamerin"/>
</dbReference>
<dbReference type="InterPro" id="IPR036697">
    <property type="entry name" value="Hemocyanin_N_sf"/>
</dbReference>
<evidence type="ECO:0000256" key="6">
    <source>
        <dbReference type="ARBA" id="ARBA00023002"/>
    </source>
</evidence>
<evidence type="ECO:0000256" key="7">
    <source>
        <dbReference type="ARBA" id="ARBA00023008"/>
    </source>
</evidence>
<dbReference type="InterPro" id="IPR000896">
    <property type="entry name" value="Hemocyanin/hexamerin_mid_dom"/>
</dbReference>
<dbReference type="InterPro" id="IPR005203">
    <property type="entry name" value="Hemocyanin_C"/>
</dbReference>
<dbReference type="PANTHER" id="PTHR11511">
    <property type="entry name" value="LARVAL STORAGE PROTEIN/PHENOLOXIDASE"/>
    <property type="match status" value="1"/>
</dbReference>
<feature type="domain" description="Tyrosinase copper-binding" evidence="11">
    <location>
        <begin position="381"/>
        <end position="392"/>
    </location>
</feature>
<dbReference type="Pfam" id="PF00372">
    <property type="entry name" value="Hemocyanin_M"/>
    <property type="match status" value="1"/>
</dbReference>
<dbReference type="GO" id="GO:0006582">
    <property type="term" value="P:melanin metabolic process"/>
    <property type="evidence" value="ECO:0007669"/>
    <property type="project" value="UniProtKB-ARBA"/>
</dbReference>
<comment type="subcellular location">
    <subcellularLocation>
        <location evidence="2">Secreted</location>
    </subcellularLocation>
</comment>
<dbReference type="GO" id="GO:0046872">
    <property type="term" value="F:metal ion binding"/>
    <property type="evidence" value="ECO:0007669"/>
    <property type="project" value="UniProtKB-KW"/>
</dbReference>
<comment type="similarity">
    <text evidence="3">Belongs to the tyrosinase family.</text>
</comment>
<dbReference type="FunFam" id="2.60.40.1520:FF:000001">
    <property type="entry name" value="Hemocyanin subunit 2"/>
    <property type="match status" value="1"/>
</dbReference>
<dbReference type="GO" id="GO:0005576">
    <property type="term" value="C:extracellular region"/>
    <property type="evidence" value="ECO:0007669"/>
    <property type="project" value="UniProtKB-SubCell"/>
</dbReference>
<dbReference type="InterPro" id="IPR002227">
    <property type="entry name" value="Tyrosinase_Cu-bd"/>
</dbReference>
<evidence type="ECO:0000259" key="11">
    <source>
        <dbReference type="PROSITE" id="PS00498"/>
    </source>
</evidence>
<dbReference type="PROSITE" id="PS00498">
    <property type="entry name" value="TYROSINASE_2"/>
    <property type="match status" value="1"/>
</dbReference>
<evidence type="ECO:0000256" key="4">
    <source>
        <dbReference type="ARBA" id="ARBA00022525"/>
    </source>
</evidence>
<gene>
    <name evidence="12" type="ORF">J437_LFUL018618</name>
</gene>
<dbReference type="SUPFAM" id="SSF48050">
    <property type="entry name" value="Hemocyanin, N-terminal domain"/>
    <property type="match status" value="1"/>
</dbReference>
<keyword evidence="6" id="KW-0560">Oxidoreductase</keyword>
<keyword evidence="4" id="KW-0964">Secreted</keyword>
<reference evidence="12" key="2">
    <citation type="submission" date="2017-10" db="EMBL/GenBank/DDBJ databases">
        <title>Ladona fulva Genome sequencing and assembly.</title>
        <authorList>
            <person name="Murali S."/>
            <person name="Richards S."/>
            <person name="Bandaranaike D."/>
            <person name="Bellair M."/>
            <person name="Blankenburg K."/>
            <person name="Chao H."/>
            <person name="Dinh H."/>
            <person name="Doddapaneni H."/>
            <person name="Dugan-Rocha S."/>
            <person name="Elkadiri S."/>
            <person name="Gnanaolivu R."/>
            <person name="Hernandez B."/>
            <person name="Skinner E."/>
            <person name="Javaid M."/>
            <person name="Lee S."/>
            <person name="Li M."/>
            <person name="Ming W."/>
            <person name="Munidasa M."/>
            <person name="Muniz J."/>
            <person name="Nguyen L."/>
            <person name="Hughes D."/>
            <person name="Osuji N."/>
            <person name="Pu L.-L."/>
            <person name="Puazo M."/>
            <person name="Qu C."/>
            <person name="Quiroz J."/>
            <person name="Raj R."/>
            <person name="Weissenberger G."/>
            <person name="Xin Y."/>
            <person name="Zou X."/>
            <person name="Han Y."/>
            <person name="Worley K."/>
            <person name="Muzny D."/>
            <person name="Gibbs R."/>
        </authorList>
    </citation>
    <scope>NUCLEOTIDE SEQUENCE</scope>
    <source>
        <strain evidence="12">Sampled in the wild</strain>
    </source>
</reference>